<feature type="domain" description="Type I restriction modification DNA specificity" evidence="4">
    <location>
        <begin position="225"/>
        <end position="398"/>
    </location>
</feature>
<dbReference type="GO" id="GO:0004519">
    <property type="term" value="F:endonuclease activity"/>
    <property type="evidence" value="ECO:0007669"/>
    <property type="project" value="UniProtKB-KW"/>
</dbReference>
<dbReference type="Pfam" id="PF01420">
    <property type="entry name" value="Methylase_S"/>
    <property type="match status" value="2"/>
</dbReference>
<evidence type="ECO:0000256" key="2">
    <source>
        <dbReference type="ARBA" id="ARBA00022747"/>
    </source>
</evidence>
<dbReference type="GO" id="GO:0016787">
    <property type="term" value="F:hydrolase activity"/>
    <property type="evidence" value="ECO:0007669"/>
    <property type="project" value="UniProtKB-KW"/>
</dbReference>
<comment type="caution">
    <text evidence="5">The sequence shown here is derived from an EMBL/GenBank/DDBJ whole genome shotgun (WGS) entry which is preliminary data.</text>
</comment>
<evidence type="ECO:0000259" key="4">
    <source>
        <dbReference type="Pfam" id="PF01420"/>
    </source>
</evidence>
<dbReference type="InterPro" id="IPR044946">
    <property type="entry name" value="Restrct_endonuc_typeI_TRD_sf"/>
</dbReference>
<protein>
    <submittedName>
        <fullName evidence="5">Restriction endonuclease subunit S</fullName>
        <ecNumber evidence="5">3.1.21.-</ecNumber>
    </submittedName>
</protein>
<dbReference type="PANTHER" id="PTHR43140:SF1">
    <property type="entry name" value="TYPE I RESTRICTION ENZYME ECOKI SPECIFICITY SUBUNIT"/>
    <property type="match status" value="1"/>
</dbReference>
<reference evidence="5" key="1">
    <citation type="submission" date="2022-09" db="EMBL/GenBank/DDBJ databases">
        <title>Intensive care unit water sources are persistently colonized with multi-drug resistant bacteria and are the site of extensive horizontal gene transfer of antibiotic resistance genes.</title>
        <authorList>
            <person name="Diorio-Toth L."/>
        </authorList>
    </citation>
    <scope>NUCLEOTIDE SEQUENCE</scope>
    <source>
        <strain evidence="5">GD03920</strain>
    </source>
</reference>
<comment type="similarity">
    <text evidence="1">Belongs to the type-I restriction system S methylase family.</text>
</comment>
<dbReference type="Gene3D" id="3.90.220.20">
    <property type="entry name" value="DNA methylase specificity domains"/>
    <property type="match status" value="2"/>
</dbReference>
<keyword evidence="5" id="KW-0540">Nuclease</keyword>
<dbReference type="Proteomes" id="UP001159915">
    <property type="component" value="Unassembled WGS sequence"/>
</dbReference>
<dbReference type="InterPro" id="IPR051212">
    <property type="entry name" value="Type-I_RE_S_subunit"/>
</dbReference>
<evidence type="ECO:0000313" key="5">
    <source>
        <dbReference type="EMBL" id="MDH0971117.1"/>
    </source>
</evidence>
<keyword evidence="3" id="KW-0238">DNA-binding</keyword>
<dbReference type="EMBL" id="JAOCBE010000003">
    <property type="protein sequence ID" value="MDH0971117.1"/>
    <property type="molecule type" value="Genomic_DNA"/>
</dbReference>
<evidence type="ECO:0000256" key="3">
    <source>
        <dbReference type="ARBA" id="ARBA00023125"/>
    </source>
</evidence>
<dbReference type="SUPFAM" id="SSF116734">
    <property type="entry name" value="DNA methylase specificity domain"/>
    <property type="match status" value="2"/>
</dbReference>
<proteinExistence type="inferred from homology"/>
<evidence type="ECO:0000313" key="6">
    <source>
        <dbReference type="Proteomes" id="UP001159915"/>
    </source>
</evidence>
<keyword evidence="5" id="KW-0378">Hydrolase</keyword>
<sequence length="471" mass="52648">MSEISFPDSWAESSLSSLISIQGLISDGDWVESKDQDPSGLVRLIQLADIGDGDFRDKSDRYMTHDKANALNCTYLKQGDVLIARMPDPLGRACIFPGVNQDAVTVVDVCLIRTGNNSAMSNELLKYWINSPVIRSRIELNASGTTRKRITRKKLEEFNFPVPPLAEQKVIVDKLDNLLSQVESIKARLERIPEILKQFRQSVLAAAVSGKLTEAWRVAKGITIETWKYEAAKNVCEKVQSGSTPRENPFDQDGTVPFLKVYNIVDQKIDFDYKPQFITSETHSKGSSARSVAFPNDVLMNIVGPPLGKVAILTNQFPEWNLNQAITLFRVKKELLDHKYLYYVLCEGALVRDVMPETKGSVGQVNISLSQCREAILPVPSIEEQREVVLCIDKLFNNADVIDRYVHSALNRVNNLTQSILAKAFRGELTVDWREANPELISGENSAEALLEKIKAERSARPVTKRGKGKA</sequence>
<dbReference type="GO" id="GO:0003677">
    <property type="term" value="F:DNA binding"/>
    <property type="evidence" value="ECO:0007669"/>
    <property type="project" value="UniProtKB-KW"/>
</dbReference>
<dbReference type="InterPro" id="IPR000055">
    <property type="entry name" value="Restrct_endonuc_typeI_TRD"/>
</dbReference>
<dbReference type="EC" id="3.1.21.-" evidence="5"/>
<evidence type="ECO:0000256" key="1">
    <source>
        <dbReference type="ARBA" id="ARBA00010923"/>
    </source>
</evidence>
<dbReference type="AlphaFoldDB" id="A0AA42SQX7"/>
<keyword evidence="2" id="KW-0680">Restriction system</keyword>
<dbReference type="GO" id="GO:0009307">
    <property type="term" value="P:DNA restriction-modification system"/>
    <property type="evidence" value="ECO:0007669"/>
    <property type="project" value="UniProtKB-KW"/>
</dbReference>
<gene>
    <name evidence="5" type="ORF">N5C10_18405</name>
</gene>
<accession>A0AA42SQX7</accession>
<feature type="domain" description="Type I restriction modification DNA specificity" evidence="4">
    <location>
        <begin position="10"/>
        <end position="193"/>
    </location>
</feature>
<keyword evidence="5" id="KW-0255">Endonuclease</keyword>
<name>A0AA42SQX7_ACIJO</name>
<dbReference type="PANTHER" id="PTHR43140">
    <property type="entry name" value="TYPE-1 RESTRICTION ENZYME ECOKI SPECIFICITY PROTEIN"/>
    <property type="match status" value="1"/>
</dbReference>
<dbReference type="RefSeq" id="WP_151825659.1">
    <property type="nucleotide sequence ID" value="NZ_JAOCBE010000003.1"/>
</dbReference>
<organism evidence="5 6">
    <name type="scientific">Acinetobacter johnsonii</name>
    <dbReference type="NCBI Taxonomy" id="40214"/>
    <lineage>
        <taxon>Bacteria</taxon>
        <taxon>Pseudomonadati</taxon>
        <taxon>Pseudomonadota</taxon>
        <taxon>Gammaproteobacteria</taxon>
        <taxon>Moraxellales</taxon>
        <taxon>Moraxellaceae</taxon>
        <taxon>Acinetobacter</taxon>
    </lineage>
</organism>